<evidence type="ECO:0000313" key="2">
    <source>
        <dbReference type="Proteomes" id="UP000325081"/>
    </source>
</evidence>
<evidence type="ECO:0000313" key="1">
    <source>
        <dbReference type="EMBL" id="GER25319.1"/>
    </source>
</evidence>
<dbReference type="Proteomes" id="UP000325081">
    <property type="component" value="Unassembled WGS sequence"/>
</dbReference>
<name>A0A5A7NXT0_STRAF</name>
<protein>
    <submittedName>
        <fullName evidence="1">U-box domain-containing protein</fullName>
    </submittedName>
</protein>
<dbReference type="AlphaFoldDB" id="A0A5A7NXT0"/>
<reference evidence="2" key="1">
    <citation type="journal article" date="2019" name="Curr. Biol.">
        <title>Genome Sequence of Striga asiatica Provides Insight into the Evolution of Plant Parasitism.</title>
        <authorList>
            <person name="Yoshida S."/>
            <person name="Kim S."/>
            <person name="Wafula E.K."/>
            <person name="Tanskanen J."/>
            <person name="Kim Y.M."/>
            <person name="Honaas L."/>
            <person name="Yang Z."/>
            <person name="Spallek T."/>
            <person name="Conn C.E."/>
            <person name="Ichihashi Y."/>
            <person name="Cheong K."/>
            <person name="Cui S."/>
            <person name="Der J.P."/>
            <person name="Gundlach H."/>
            <person name="Jiao Y."/>
            <person name="Hori C."/>
            <person name="Ishida J.K."/>
            <person name="Kasahara H."/>
            <person name="Kiba T."/>
            <person name="Kim M.S."/>
            <person name="Koo N."/>
            <person name="Laohavisit A."/>
            <person name="Lee Y.H."/>
            <person name="Lumba S."/>
            <person name="McCourt P."/>
            <person name="Mortimer J.C."/>
            <person name="Mutuku J.M."/>
            <person name="Nomura T."/>
            <person name="Sasaki-Sekimoto Y."/>
            <person name="Seto Y."/>
            <person name="Wang Y."/>
            <person name="Wakatake T."/>
            <person name="Sakakibara H."/>
            <person name="Demura T."/>
            <person name="Yamaguchi S."/>
            <person name="Yoneyama K."/>
            <person name="Manabe R.I."/>
            <person name="Nelson D.C."/>
            <person name="Schulman A.H."/>
            <person name="Timko M.P."/>
            <person name="dePamphilis C.W."/>
            <person name="Choi D."/>
            <person name="Shirasu K."/>
        </authorList>
    </citation>
    <scope>NUCLEOTIDE SEQUENCE [LARGE SCALE GENOMIC DNA]</scope>
    <source>
        <strain evidence="2">cv. UVA1</strain>
    </source>
</reference>
<keyword evidence="2" id="KW-1185">Reference proteome</keyword>
<comment type="caution">
    <text evidence="1">The sequence shown here is derived from an EMBL/GenBank/DDBJ whole genome shotgun (WGS) entry which is preliminary data.</text>
</comment>
<proteinExistence type="predicted"/>
<dbReference type="OrthoDB" id="1739829at2759"/>
<gene>
    <name evidence="1" type="ORF">STAS_00894</name>
</gene>
<organism evidence="1 2">
    <name type="scientific">Striga asiatica</name>
    <name type="common">Asiatic witchweed</name>
    <name type="synonym">Buchnera asiatica</name>
    <dbReference type="NCBI Taxonomy" id="4170"/>
    <lineage>
        <taxon>Eukaryota</taxon>
        <taxon>Viridiplantae</taxon>
        <taxon>Streptophyta</taxon>
        <taxon>Embryophyta</taxon>
        <taxon>Tracheophyta</taxon>
        <taxon>Spermatophyta</taxon>
        <taxon>Magnoliopsida</taxon>
        <taxon>eudicotyledons</taxon>
        <taxon>Gunneridae</taxon>
        <taxon>Pentapetalae</taxon>
        <taxon>asterids</taxon>
        <taxon>lamiids</taxon>
        <taxon>Lamiales</taxon>
        <taxon>Orobanchaceae</taxon>
        <taxon>Buchnereae</taxon>
        <taxon>Striga</taxon>
    </lineage>
</organism>
<accession>A0A5A7NXT0</accession>
<dbReference type="EMBL" id="BKCP01000002">
    <property type="protein sequence ID" value="GER25319.1"/>
    <property type="molecule type" value="Genomic_DNA"/>
</dbReference>
<sequence length="117" mass="13815">MRKQSRKSSKLFVDKHDDLLRLKLYHFLNEFKNERIPEKDELYSFFVRKLGIRSIKACQEEIEFLEDNIVSHDGDLDPPATVLKGFVALIRYCRYLLFRFEDEEAGETQSPVAGEEN</sequence>